<dbReference type="InterPro" id="IPR050896">
    <property type="entry name" value="Mito_lipid_metab_GTPase"/>
</dbReference>
<dbReference type="GeneID" id="63794127"/>
<feature type="region of interest" description="Disordered" evidence="1">
    <location>
        <begin position="217"/>
        <end position="362"/>
    </location>
</feature>
<name>A0A364KZC9_TALAM</name>
<accession>A0A364KZC9</accession>
<dbReference type="InterPro" id="IPR027417">
    <property type="entry name" value="P-loop_NTPase"/>
</dbReference>
<feature type="compositionally biased region" description="Low complexity" evidence="1">
    <location>
        <begin position="259"/>
        <end position="272"/>
    </location>
</feature>
<feature type="compositionally biased region" description="Acidic residues" evidence="1">
    <location>
        <begin position="278"/>
        <end position="293"/>
    </location>
</feature>
<feature type="compositionally biased region" description="Basic and acidic residues" evidence="1">
    <location>
        <begin position="573"/>
        <end position="586"/>
    </location>
</feature>
<feature type="region of interest" description="Disordered" evidence="1">
    <location>
        <begin position="573"/>
        <end position="593"/>
    </location>
</feature>
<dbReference type="STRING" id="1196081.A0A364KZC9"/>
<feature type="domain" description="Sde2 ubiquitin" evidence="2">
    <location>
        <begin position="5"/>
        <end position="97"/>
    </location>
</feature>
<feature type="compositionally biased region" description="Basic residues" evidence="1">
    <location>
        <begin position="312"/>
        <end position="325"/>
    </location>
</feature>
<comment type="caution">
    <text evidence="4">The sequence shown here is derived from an EMBL/GenBank/DDBJ whole genome shotgun (WGS) entry which is preliminary data.</text>
</comment>
<dbReference type="AlphaFoldDB" id="A0A364KZC9"/>
<dbReference type="Proteomes" id="UP000249363">
    <property type="component" value="Unassembled WGS sequence"/>
</dbReference>
<dbReference type="PANTHER" id="PTHR46434:SF1">
    <property type="entry name" value="GENETIC INTERACTOR OF PROHIBITINS 3, MITOCHONDRIAL"/>
    <property type="match status" value="1"/>
</dbReference>
<dbReference type="GO" id="GO:0005739">
    <property type="term" value="C:mitochondrion"/>
    <property type="evidence" value="ECO:0007669"/>
    <property type="project" value="TreeGrafter"/>
</dbReference>
<feature type="domain" description="SDE2-like" evidence="3">
    <location>
        <begin position="98"/>
        <end position="210"/>
    </location>
</feature>
<dbReference type="OrthoDB" id="1696305at2759"/>
<dbReference type="SUPFAM" id="SSF52540">
    <property type="entry name" value="P-loop containing nucleoside triphosphate hydrolases"/>
    <property type="match status" value="1"/>
</dbReference>
<sequence length="883" mass="98619">MAQQINILLSSFPGLALPPTLSFSLPITSTVTDLTERIEHYLPESLKRSAANLTLTTIGNKQLLPESSLPISSLFSTSQNALSEYNLLPLRLSVPLRGGKGGFGSQLRAAGGRMSSKRKRNQGENNGSNRNLDGRRLRTVNEAKALAEYLAVKPEMDKKEKEERRRRWEAIVEMAEKRTEEIKNGGGKNRLDGQWMEDREEMSEKAREAVLAAMKDGGWNDSLRDAIMGGSSTSASEGNSSQEDESESAEDEDEDKPESSAPAPSSSKPATSRRFIGFDDDDEFMSSDEDEGAEDGKDKGKGHSNEPGFYSRTRKKAKQQWHKKQQAIAKEQRENSAQDGEGTDDGATSAALDTETTSKDLEDEGTYLAATEYIQSTAQHTQICDRCHDLLHHNKGVSIPSPSIDSIAAYLDESPHRMNRVYHVIDAADFPMSLLPNIYEALDLQDQRSRNRRSKTEKYKYGKRMTTINFVITRADLLAATKEQVDTLMKRIREIILKKMDMRREDVRLGNVHMISAHRGWWTTQVKEEIRQHGGGVWIVGKANVGKSSFIESCFPKDSKNLDKIAHLLESRKEEDALKTPNDHTPETTPYLDPDALLPPAPREELYPTLPVVSSLPGTTVGPIRIPFGRGHGEMIDLPGLDRGTLQDFMVDEHKSDLIMTKRIQPPEQLSIRSRQSLLIGGGLVRITPKDLPEDCTVLAACFVPLETHTTRTEKAIEIQSGVRKYNTGGGDRGNSVIKPEHLADEATTIRSAGTFTLSTDVTLSHLPSMIRKKWDDHGIRPNLDTLPYRVYATDILIEGCGWIELTAQVRTRRSSLQNDLPQIEVFTPLGKHIAARQPLETWNFIRDKRKAEKRKRFTSGAHRPRRGNISHKKRTLHGGKGA</sequence>
<protein>
    <submittedName>
        <fullName evidence="4">Uncharacterized protein</fullName>
    </submittedName>
</protein>
<gene>
    <name evidence="4" type="ORF">BHQ10_004911</name>
</gene>
<evidence type="ECO:0000256" key="1">
    <source>
        <dbReference type="SAM" id="MobiDB-lite"/>
    </source>
</evidence>
<feature type="compositionally biased region" description="Basic and acidic residues" evidence="1">
    <location>
        <begin position="294"/>
        <end position="304"/>
    </location>
</feature>
<dbReference type="Gene3D" id="3.40.50.300">
    <property type="entry name" value="P-loop containing nucleotide triphosphate hydrolases"/>
    <property type="match status" value="1"/>
</dbReference>
<evidence type="ECO:0000259" key="2">
    <source>
        <dbReference type="Pfam" id="PF13019"/>
    </source>
</evidence>
<feature type="region of interest" description="Disordered" evidence="1">
    <location>
        <begin position="853"/>
        <end position="883"/>
    </location>
</feature>
<organism evidence="4 5">
    <name type="scientific">Talaromyces amestolkiae</name>
    <dbReference type="NCBI Taxonomy" id="1196081"/>
    <lineage>
        <taxon>Eukaryota</taxon>
        <taxon>Fungi</taxon>
        <taxon>Dikarya</taxon>
        <taxon>Ascomycota</taxon>
        <taxon>Pezizomycotina</taxon>
        <taxon>Eurotiomycetes</taxon>
        <taxon>Eurotiomycetidae</taxon>
        <taxon>Eurotiales</taxon>
        <taxon>Trichocomaceae</taxon>
        <taxon>Talaromyces</taxon>
        <taxon>Talaromyces sect. Talaromyces</taxon>
    </lineage>
</organism>
<proteinExistence type="predicted"/>
<keyword evidence="5" id="KW-1185">Reference proteome</keyword>
<dbReference type="Pfam" id="PF13019">
    <property type="entry name" value="Sde2_N_Ubi_yeast"/>
    <property type="match status" value="1"/>
</dbReference>
<dbReference type="InterPro" id="IPR053822">
    <property type="entry name" value="SDE2-like_dom"/>
</dbReference>
<feature type="compositionally biased region" description="Low complexity" evidence="1">
    <location>
        <begin position="229"/>
        <end position="241"/>
    </location>
</feature>
<dbReference type="Pfam" id="PF22782">
    <property type="entry name" value="SDE2"/>
    <property type="match status" value="1"/>
</dbReference>
<dbReference type="RefSeq" id="XP_040733415.1">
    <property type="nucleotide sequence ID" value="XM_040877329.1"/>
</dbReference>
<feature type="region of interest" description="Disordered" evidence="1">
    <location>
        <begin position="103"/>
        <end position="134"/>
    </location>
</feature>
<evidence type="ECO:0000259" key="3">
    <source>
        <dbReference type="Pfam" id="PF22782"/>
    </source>
</evidence>
<dbReference type="PANTHER" id="PTHR46434">
    <property type="entry name" value="GENETIC INTERACTOR OF PROHIBITINS 3, MITOCHONDRIAL"/>
    <property type="match status" value="1"/>
</dbReference>
<dbReference type="InterPro" id="IPR024974">
    <property type="entry name" value="Sde2_N"/>
</dbReference>
<reference evidence="4 5" key="1">
    <citation type="journal article" date="2017" name="Biotechnol. Biofuels">
        <title>Differential beta-glucosidase expression as a function of carbon source availability in Talaromyces amestolkiae: a genomic and proteomic approach.</title>
        <authorList>
            <person name="de Eugenio L.I."/>
            <person name="Mendez-Liter J.A."/>
            <person name="Nieto-Dominguez M."/>
            <person name="Alonso L."/>
            <person name="Gil-Munoz J."/>
            <person name="Barriuso J."/>
            <person name="Prieto A."/>
            <person name="Martinez M.J."/>
        </authorList>
    </citation>
    <scope>NUCLEOTIDE SEQUENCE [LARGE SCALE GENOMIC DNA]</scope>
    <source>
        <strain evidence="4 5">CIB</strain>
    </source>
</reference>
<dbReference type="EMBL" id="MIKG01000008">
    <property type="protein sequence ID" value="RAO68899.1"/>
    <property type="molecule type" value="Genomic_DNA"/>
</dbReference>
<feature type="compositionally biased region" description="Acidic residues" evidence="1">
    <location>
        <begin position="242"/>
        <end position="256"/>
    </location>
</feature>
<evidence type="ECO:0000313" key="5">
    <source>
        <dbReference type="Proteomes" id="UP000249363"/>
    </source>
</evidence>
<evidence type="ECO:0000313" key="4">
    <source>
        <dbReference type="EMBL" id="RAO68899.1"/>
    </source>
</evidence>